<reference evidence="1 2" key="1">
    <citation type="submission" date="2019-02" db="EMBL/GenBank/DDBJ databases">
        <title>Kribbella capetownensis sp. nov. and Kribbella speibonae sp. nov., isolated from soil.</title>
        <authorList>
            <person name="Curtis S.M."/>
            <person name="Norton I."/>
            <person name="Everest G.J."/>
            <person name="Meyers P.R."/>
        </authorList>
    </citation>
    <scope>NUCLEOTIDE SEQUENCE [LARGE SCALE GENOMIC DNA]</scope>
    <source>
        <strain evidence="1 2">YM53</strain>
    </source>
</reference>
<dbReference type="OrthoDB" id="7058586at2"/>
<dbReference type="InterPro" id="IPR021295">
    <property type="entry name" value="DUF2867"/>
</dbReference>
<sequence>MPTRTDLPELDDLLPTVDEIDVKTIRGSVSLREFVAGALGYSPWWVKGLFAARVPVALALGLETVAPTTRKVRPETVSFTPGELDGFFTVERGEEDHYLLLKISDNHLIGYLAFITDNAKPESEFKAVTLVKYLRPGGRFYYNLIRPFHHIGMFTICRAAVRR</sequence>
<organism evidence="1 2">
    <name type="scientific">Kribbella capetownensis</name>
    <dbReference type="NCBI Taxonomy" id="1572659"/>
    <lineage>
        <taxon>Bacteria</taxon>
        <taxon>Bacillati</taxon>
        <taxon>Actinomycetota</taxon>
        <taxon>Actinomycetes</taxon>
        <taxon>Propionibacteriales</taxon>
        <taxon>Kribbellaceae</taxon>
        <taxon>Kribbella</taxon>
    </lineage>
</organism>
<keyword evidence="2" id="KW-1185">Reference proteome</keyword>
<dbReference type="Pfam" id="PF11066">
    <property type="entry name" value="DUF2867"/>
    <property type="match status" value="1"/>
</dbReference>
<dbReference type="AlphaFoldDB" id="A0A4R0K6T4"/>
<name>A0A4R0K6T4_9ACTN</name>
<accession>A0A4R0K6T4</accession>
<proteinExistence type="predicted"/>
<protein>
    <submittedName>
        <fullName evidence="1">DUF2867 domain-containing protein</fullName>
    </submittedName>
</protein>
<dbReference type="Proteomes" id="UP000293342">
    <property type="component" value="Unassembled WGS sequence"/>
</dbReference>
<gene>
    <name evidence="1" type="ORF">E0H75_07960</name>
</gene>
<evidence type="ECO:0000313" key="1">
    <source>
        <dbReference type="EMBL" id="TCC53608.1"/>
    </source>
</evidence>
<evidence type="ECO:0000313" key="2">
    <source>
        <dbReference type="Proteomes" id="UP000293342"/>
    </source>
</evidence>
<comment type="caution">
    <text evidence="1">The sequence shown here is derived from an EMBL/GenBank/DDBJ whole genome shotgun (WGS) entry which is preliminary data.</text>
</comment>
<dbReference type="EMBL" id="SJKD01000001">
    <property type="protein sequence ID" value="TCC53608.1"/>
    <property type="molecule type" value="Genomic_DNA"/>
</dbReference>
<dbReference type="RefSeq" id="WP_131512525.1">
    <property type="nucleotide sequence ID" value="NZ_SJKD01000001.1"/>
</dbReference>